<dbReference type="AlphaFoldDB" id="A0A1F6BWD9"/>
<keyword evidence="8" id="KW-0464">Manganese</keyword>
<sequence length="216" mass="24033">MAEIAASVLDADFSKWKQWLPELEKAGIKRIQWDVMDNRFVPNKGIDKKFFAELRPRTKAFFESHLMVLEPEKYIREFAELGSQMLIFHVEATEKPLKIIEMVEEHGMKVGIAINNETGAEKIFPYLDKVDLALVMGVQAGFGGQKFNPKALEKISALRKKIDSEELSCEIEVDGGINAQTAKKAVEAGVDVLVAGTGIFKHPKGIAEAVKELMSG</sequence>
<dbReference type="PANTHER" id="PTHR11749">
    <property type="entry name" value="RIBULOSE-5-PHOSPHATE-3-EPIMERASE"/>
    <property type="match status" value="1"/>
</dbReference>
<evidence type="ECO:0008006" key="13">
    <source>
        <dbReference type="Google" id="ProtNLM"/>
    </source>
</evidence>
<comment type="cofactor">
    <cofactor evidence="1">
        <name>Mn(2+)</name>
        <dbReference type="ChEBI" id="CHEBI:29035"/>
    </cofactor>
</comment>
<evidence type="ECO:0000256" key="8">
    <source>
        <dbReference type="ARBA" id="ARBA00023211"/>
    </source>
</evidence>
<comment type="cofactor">
    <cofactor evidence="2">
        <name>Zn(2+)</name>
        <dbReference type="ChEBI" id="CHEBI:29105"/>
    </cofactor>
</comment>
<comment type="cofactor">
    <cofactor evidence="3">
        <name>Fe(2+)</name>
        <dbReference type="ChEBI" id="CHEBI:29033"/>
    </cofactor>
</comment>
<proteinExistence type="predicted"/>
<dbReference type="Proteomes" id="UP000179014">
    <property type="component" value="Unassembled WGS sequence"/>
</dbReference>
<organism evidence="11 12">
    <name type="scientific">Candidatus Kaiserbacteria bacterium GWA2_50_9</name>
    <dbReference type="NCBI Taxonomy" id="1798474"/>
    <lineage>
        <taxon>Bacteria</taxon>
        <taxon>Candidatus Kaiseribacteriota</taxon>
    </lineage>
</organism>
<dbReference type="GO" id="GO:0006163">
    <property type="term" value="P:purine nucleotide metabolic process"/>
    <property type="evidence" value="ECO:0007669"/>
    <property type="project" value="UniProtKB-ARBA"/>
</dbReference>
<dbReference type="SUPFAM" id="SSF51366">
    <property type="entry name" value="Ribulose-phoshate binding barrel"/>
    <property type="match status" value="1"/>
</dbReference>
<keyword evidence="9" id="KW-0413">Isomerase</keyword>
<comment type="subunit">
    <text evidence="4">Homodimer.</text>
</comment>
<accession>A0A1F6BWD9</accession>
<keyword evidence="7" id="KW-0408">Iron</keyword>
<dbReference type="GO" id="GO:0046872">
    <property type="term" value="F:metal ion binding"/>
    <property type="evidence" value="ECO:0007669"/>
    <property type="project" value="UniProtKB-KW"/>
</dbReference>
<reference evidence="11 12" key="1">
    <citation type="journal article" date="2016" name="Nat. Commun.">
        <title>Thousands of microbial genomes shed light on interconnected biogeochemical processes in an aquifer system.</title>
        <authorList>
            <person name="Anantharaman K."/>
            <person name="Brown C.T."/>
            <person name="Hug L.A."/>
            <person name="Sharon I."/>
            <person name="Castelle C.J."/>
            <person name="Probst A.J."/>
            <person name="Thomas B.C."/>
            <person name="Singh A."/>
            <person name="Wilkins M.J."/>
            <person name="Karaoz U."/>
            <person name="Brodie E.L."/>
            <person name="Williams K.H."/>
            <person name="Hubbard S.S."/>
            <person name="Banfield J.F."/>
        </authorList>
    </citation>
    <scope>NUCLEOTIDE SEQUENCE [LARGE SCALE GENOMIC DNA]</scope>
</reference>
<dbReference type="STRING" id="1798474.A2118_03470"/>
<evidence type="ECO:0000313" key="12">
    <source>
        <dbReference type="Proteomes" id="UP000179014"/>
    </source>
</evidence>
<dbReference type="Pfam" id="PF00834">
    <property type="entry name" value="Ribul_P_3_epim"/>
    <property type="match status" value="1"/>
</dbReference>
<gene>
    <name evidence="11" type="ORF">A2118_03470</name>
</gene>
<evidence type="ECO:0000256" key="3">
    <source>
        <dbReference type="ARBA" id="ARBA00001954"/>
    </source>
</evidence>
<evidence type="ECO:0000256" key="9">
    <source>
        <dbReference type="ARBA" id="ARBA00023235"/>
    </source>
</evidence>
<dbReference type="Gene3D" id="3.20.20.70">
    <property type="entry name" value="Aldolase class I"/>
    <property type="match status" value="1"/>
</dbReference>
<name>A0A1F6BWD9_9BACT</name>
<dbReference type="GO" id="GO:0016857">
    <property type="term" value="F:racemase and epimerase activity, acting on carbohydrates and derivatives"/>
    <property type="evidence" value="ECO:0007669"/>
    <property type="project" value="InterPro"/>
</dbReference>
<evidence type="ECO:0000256" key="2">
    <source>
        <dbReference type="ARBA" id="ARBA00001947"/>
    </source>
</evidence>
<dbReference type="GO" id="GO:0005975">
    <property type="term" value="P:carbohydrate metabolic process"/>
    <property type="evidence" value="ECO:0007669"/>
    <property type="project" value="InterPro"/>
</dbReference>
<dbReference type="GO" id="GO:0006091">
    <property type="term" value="P:generation of precursor metabolites and energy"/>
    <property type="evidence" value="ECO:0007669"/>
    <property type="project" value="UniProtKB-ARBA"/>
</dbReference>
<evidence type="ECO:0000256" key="10">
    <source>
        <dbReference type="ARBA" id="ARBA00023277"/>
    </source>
</evidence>
<dbReference type="NCBIfam" id="NF004076">
    <property type="entry name" value="PRK05581.1-4"/>
    <property type="match status" value="1"/>
</dbReference>
<protein>
    <recommendedName>
        <fullName evidence="13">Ribulose-phosphate 3-epimerase</fullName>
    </recommendedName>
</protein>
<keyword evidence="5" id="KW-0479">Metal-binding</keyword>
<comment type="caution">
    <text evidence="11">The sequence shown here is derived from an EMBL/GenBank/DDBJ whole genome shotgun (WGS) entry which is preliminary data.</text>
</comment>
<keyword evidence="6" id="KW-0862">Zinc</keyword>
<keyword evidence="10" id="KW-0119">Carbohydrate metabolism</keyword>
<dbReference type="InterPro" id="IPR000056">
    <property type="entry name" value="Ribul_P_3_epim-like"/>
</dbReference>
<evidence type="ECO:0000313" key="11">
    <source>
        <dbReference type="EMBL" id="OGG41241.1"/>
    </source>
</evidence>
<dbReference type="InterPro" id="IPR013785">
    <property type="entry name" value="Aldolase_TIM"/>
</dbReference>
<dbReference type="GO" id="GO:0046496">
    <property type="term" value="P:nicotinamide nucleotide metabolic process"/>
    <property type="evidence" value="ECO:0007669"/>
    <property type="project" value="UniProtKB-ARBA"/>
</dbReference>
<evidence type="ECO:0000256" key="4">
    <source>
        <dbReference type="ARBA" id="ARBA00011738"/>
    </source>
</evidence>
<dbReference type="EMBL" id="MFKN01000002">
    <property type="protein sequence ID" value="OGG41241.1"/>
    <property type="molecule type" value="Genomic_DNA"/>
</dbReference>
<evidence type="ECO:0000256" key="1">
    <source>
        <dbReference type="ARBA" id="ARBA00001936"/>
    </source>
</evidence>
<dbReference type="FunFam" id="3.20.20.70:FF:000191">
    <property type="entry name" value="ribulose-phosphate 3-epimerase isoform X2"/>
    <property type="match status" value="1"/>
</dbReference>
<dbReference type="CDD" id="cd00429">
    <property type="entry name" value="RPE"/>
    <property type="match status" value="1"/>
</dbReference>
<evidence type="ECO:0000256" key="6">
    <source>
        <dbReference type="ARBA" id="ARBA00022833"/>
    </source>
</evidence>
<dbReference type="GO" id="GO:1901135">
    <property type="term" value="P:carbohydrate derivative metabolic process"/>
    <property type="evidence" value="ECO:0007669"/>
    <property type="project" value="UniProtKB-ARBA"/>
</dbReference>
<evidence type="ECO:0000256" key="5">
    <source>
        <dbReference type="ARBA" id="ARBA00022723"/>
    </source>
</evidence>
<evidence type="ECO:0000256" key="7">
    <source>
        <dbReference type="ARBA" id="ARBA00023004"/>
    </source>
</evidence>
<dbReference type="InterPro" id="IPR011060">
    <property type="entry name" value="RibuloseP-bd_barrel"/>
</dbReference>